<sequence length="285" mass="30204">MDASGEKSLGAVPTCEPQRGVPALEARHLTLVWGNGQVVAQDISIELQPGTITCLVGRSGCGKTTLLHALAGLLKPQEGKVLLHGSDVTGHPGHIGYMLQKDLLIPSKRIIDNVALPLELKGVSRSEARARAQEMLERGGLERVAQSWPHELSGGMRQRVAFLRTALIGSDIMLLDEPFSALDALTRREMRAWLMSSVKEFGLSVLVITHDVDEAVAMASRIYVMAGSPAQGVVTKIVGVVEPQGCADAEKADSGKGAGQATDLASFDLSAAFLAAKREVLSLLG</sequence>
<evidence type="ECO:0000313" key="6">
    <source>
        <dbReference type="Proteomes" id="UP000787322"/>
    </source>
</evidence>
<dbReference type="InterPro" id="IPR003439">
    <property type="entry name" value="ABC_transporter-like_ATP-bd"/>
</dbReference>
<name>A0A9D5X2B4_9ACTN</name>
<dbReference type="CDD" id="cd03293">
    <property type="entry name" value="ABC_NrtD_SsuB_transporters"/>
    <property type="match status" value="1"/>
</dbReference>
<organism evidence="5 6">
    <name type="scientific">Lancefieldella parvula</name>
    <dbReference type="NCBI Taxonomy" id="1382"/>
    <lineage>
        <taxon>Bacteria</taxon>
        <taxon>Bacillati</taxon>
        <taxon>Actinomycetota</taxon>
        <taxon>Coriobacteriia</taxon>
        <taxon>Coriobacteriales</taxon>
        <taxon>Atopobiaceae</taxon>
        <taxon>Lancefieldella</taxon>
    </lineage>
</organism>
<dbReference type="Pfam" id="PF00005">
    <property type="entry name" value="ABC_tran"/>
    <property type="match status" value="1"/>
</dbReference>
<keyword evidence="1" id="KW-0813">Transport</keyword>
<comment type="caution">
    <text evidence="5">The sequence shown here is derived from an EMBL/GenBank/DDBJ whole genome shotgun (WGS) entry which is preliminary data.</text>
</comment>
<dbReference type="PROSITE" id="PS50893">
    <property type="entry name" value="ABC_TRANSPORTER_2"/>
    <property type="match status" value="1"/>
</dbReference>
<dbReference type="InterPro" id="IPR050166">
    <property type="entry name" value="ABC_transporter_ATP-bind"/>
</dbReference>
<dbReference type="InterPro" id="IPR027417">
    <property type="entry name" value="P-loop_NTPase"/>
</dbReference>
<evidence type="ECO:0000313" key="5">
    <source>
        <dbReference type="EMBL" id="MBF4802260.1"/>
    </source>
</evidence>
<dbReference type="InterPro" id="IPR003593">
    <property type="entry name" value="AAA+_ATPase"/>
</dbReference>
<dbReference type="Gene3D" id="3.40.50.300">
    <property type="entry name" value="P-loop containing nucleotide triphosphate hydrolases"/>
    <property type="match status" value="1"/>
</dbReference>
<keyword evidence="3 5" id="KW-0067">ATP-binding</keyword>
<dbReference type="PROSITE" id="PS00211">
    <property type="entry name" value="ABC_TRANSPORTER_1"/>
    <property type="match status" value="1"/>
</dbReference>
<dbReference type="PANTHER" id="PTHR42788:SF2">
    <property type="entry name" value="ABC TRANSPORTER ATP-BINDING PROTEIN"/>
    <property type="match status" value="1"/>
</dbReference>
<dbReference type="Proteomes" id="UP000787322">
    <property type="component" value="Unassembled WGS sequence"/>
</dbReference>
<evidence type="ECO:0000259" key="4">
    <source>
        <dbReference type="PROSITE" id="PS50893"/>
    </source>
</evidence>
<protein>
    <submittedName>
        <fullName evidence="5">ABC transporter ATP-binding protein</fullName>
    </submittedName>
</protein>
<dbReference type="SMART" id="SM00382">
    <property type="entry name" value="AAA"/>
    <property type="match status" value="1"/>
</dbReference>
<dbReference type="InterPro" id="IPR017871">
    <property type="entry name" value="ABC_transporter-like_CS"/>
</dbReference>
<feature type="domain" description="ABC transporter" evidence="4">
    <location>
        <begin position="24"/>
        <end position="252"/>
    </location>
</feature>
<reference evidence="5" key="1">
    <citation type="submission" date="2020-04" db="EMBL/GenBank/DDBJ databases">
        <title>Deep metagenomics examines the oral microbiome during advanced dental caries in children, revealing novel taxa and co-occurrences with host molecules.</title>
        <authorList>
            <person name="Baker J.L."/>
            <person name="Morton J.T."/>
            <person name="Dinis M."/>
            <person name="Alvarez R."/>
            <person name="Tran N.C."/>
            <person name="Knight R."/>
            <person name="Edlund A."/>
        </authorList>
    </citation>
    <scope>NUCLEOTIDE SEQUENCE</scope>
    <source>
        <strain evidence="5">JCVI_3_bin.11</strain>
    </source>
</reference>
<dbReference type="GO" id="GO:0016887">
    <property type="term" value="F:ATP hydrolysis activity"/>
    <property type="evidence" value="ECO:0007669"/>
    <property type="project" value="InterPro"/>
</dbReference>
<evidence type="ECO:0000256" key="3">
    <source>
        <dbReference type="ARBA" id="ARBA00022840"/>
    </source>
</evidence>
<evidence type="ECO:0000256" key="2">
    <source>
        <dbReference type="ARBA" id="ARBA00022741"/>
    </source>
</evidence>
<keyword evidence="2" id="KW-0547">Nucleotide-binding</keyword>
<evidence type="ECO:0000256" key="1">
    <source>
        <dbReference type="ARBA" id="ARBA00022448"/>
    </source>
</evidence>
<dbReference type="PANTHER" id="PTHR42788">
    <property type="entry name" value="TAURINE IMPORT ATP-BINDING PROTEIN-RELATED"/>
    <property type="match status" value="1"/>
</dbReference>
<dbReference type="SUPFAM" id="SSF52540">
    <property type="entry name" value="P-loop containing nucleoside triphosphate hydrolases"/>
    <property type="match status" value="1"/>
</dbReference>
<proteinExistence type="predicted"/>
<dbReference type="EMBL" id="JABZGU010000003">
    <property type="protein sequence ID" value="MBF4802260.1"/>
    <property type="molecule type" value="Genomic_DNA"/>
</dbReference>
<gene>
    <name evidence="5" type="ORF">HXK24_00280</name>
</gene>
<dbReference type="AlphaFoldDB" id="A0A9D5X2B4"/>
<dbReference type="GO" id="GO:0005524">
    <property type="term" value="F:ATP binding"/>
    <property type="evidence" value="ECO:0007669"/>
    <property type="project" value="UniProtKB-KW"/>
</dbReference>
<accession>A0A9D5X2B4</accession>